<dbReference type="Pfam" id="PF18674">
    <property type="entry name" value="TarS_C1"/>
    <property type="match status" value="1"/>
</dbReference>
<evidence type="ECO:0000256" key="2">
    <source>
        <dbReference type="ARBA" id="ARBA00010488"/>
    </source>
</evidence>
<dbReference type="PANTHER" id="PTHR37316:SF3">
    <property type="entry name" value="TEICHOIC ACID GLYCEROL-PHOSPHATE TRANSFERASE"/>
    <property type="match status" value="1"/>
</dbReference>
<keyword evidence="9" id="KW-1185">Reference proteome</keyword>
<dbReference type="InterPro" id="IPR051612">
    <property type="entry name" value="Teichoic_Acid_Biosynth"/>
</dbReference>
<keyword evidence="6" id="KW-0472">Membrane</keyword>
<dbReference type="GO" id="GO:0005886">
    <property type="term" value="C:plasma membrane"/>
    <property type="evidence" value="ECO:0007669"/>
    <property type="project" value="UniProtKB-SubCell"/>
</dbReference>
<gene>
    <name evidence="8" type="primary">tagF_3</name>
    <name evidence="8" type="ORF">NCTC4824_03832</name>
</gene>
<evidence type="ECO:0000256" key="6">
    <source>
        <dbReference type="ARBA" id="ARBA00023136"/>
    </source>
</evidence>
<accession>A0A2X4ZRG9</accession>
<keyword evidence="5" id="KW-0777">Teichoic acid biosynthesis</keyword>
<evidence type="ECO:0000256" key="5">
    <source>
        <dbReference type="ARBA" id="ARBA00022944"/>
    </source>
</evidence>
<dbReference type="InterPro" id="IPR043149">
    <property type="entry name" value="TagF_N"/>
</dbReference>
<dbReference type="PANTHER" id="PTHR37316">
    <property type="entry name" value="TEICHOIC ACID GLYCEROL-PHOSPHATE PRIMASE"/>
    <property type="match status" value="1"/>
</dbReference>
<evidence type="ECO:0000259" key="7">
    <source>
        <dbReference type="Pfam" id="PF18674"/>
    </source>
</evidence>
<dbReference type="InterPro" id="IPR007554">
    <property type="entry name" value="Glycerophosphate_synth"/>
</dbReference>
<feature type="domain" description="TarS C-terminal" evidence="7">
    <location>
        <begin position="174"/>
        <end position="319"/>
    </location>
</feature>
<dbReference type="InterPro" id="IPR041038">
    <property type="entry name" value="TarS_C1"/>
</dbReference>
<comment type="subcellular location">
    <subcellularLocation>
        <location evidence="1">Cell membrane</location>
        <topology evidence="1">Peripheral membrane protein</topology>
    </subcellularLocation>
</comment>
<dbReference type="Gene3D" id="3.40.50.11820">
    <property type="match status" value="1"/>
</dbReference>
<dbReference type="Pfam" id="PF04464">
    <property type="entry name" value="Glyphos_transf"/>
    <property type="match status" value="2"/>
</dbReference>
<keyword evidence="4 8" id="KW-0808">Transferase</keyword>
<dbReference type="Proteomes" id="UP000249134">
    <property type="component" value="Chromosome 1"/>
</dbReference>
<dbReference type="InterPro" id="IPR043148">
    <property type="entry name" value="TagF_C"/>
</dbReference>
<dbReference type="GO" id="GO:0047355">
    <property type="term" value="F:CDP-glycerol glycerophosphotransferase activity"/>
    <property type="evidence" value="ECO:0007669"/>
    <property type="project" value="UniProtKB-EC"/>
</dbReference>
<protein>
    <submittedName>
        <fullName evidence="8">Teichoic acid biosynthesis protein F</fullName>
        <ecNumber evidence="8">2.7.8.12</ecNumber>
    </submittedName>
</protein>
<dbReference type="EMBL" id="LS483476">
    <property type="protein sequence ID" value="SQI62954.1"/>
    <property type="molecule type" value="Genomic_DNA"/>
</dbReference>
<proteinExistence type="inferred from homology"/>
<dbReference type="KEGG" id="blen:NCTC4824_03832"/>
<comment type="similarity">
    <text evidence="2">Belongs to the CDP-glycerol glycerophosphotransferase family.</text>
</comment>
<evidence type="ECO:0000313" key="8">
    <source>
        <dbReference type="EMBL" id="SQI62954.1"/>
    </source>
</evidence>
<keyword evidence="3" id="KW-1003">Cell membrane</keyword>
<organism evidence="8 9">
    <name type="scientific">Lederbergia lenta</name>
    <name type="common">Bacillus lentus</name>
    <dbReference type="NCBI Taxonomy" id="1467"/>
    <lineage>
        <taxon>Bacteria</taxon>
        <taxon>Bacillati</taxon>
        <taxon>Bacillota</taxon>
        <taxon>Bacilli</taxon>
        <taxon>Bacillales</taxon>
        <taxon>Bacillaceae</taxon>
        <taxon>Lederbergia</taxon>
    </lineage>
</organism>
<dbReference type="SUPFAM" id="SSF53756">
    <property type="entry name" value="UDP-Glycosyltransferase/glycogen phosphorylase"/>
    <property type="match status" value="2"/>
</dbReference>
<dbReference type="Gene3D" id="3.40.50.12580">
    <property type="match status" value="2"/>
</dbReference>
<dbReference type="GO" id="GO:0019350">
    <property type="term" value="P:teichoic acid biosynthetic process"/>
    <property type="evidence" value="ECO:0007669"/>
    <property type="project" value="UniProtKB-KW"/>
</dbReference>
<dbReference type="STRING" id="1348624.GCA_001591545_03102"/>
<name>A0A2X4ZRG9_LEDLE</name>
<evidence type="ECO:0000256" key="1">
    <source>
        <dbReference type="ARBA" id="ARBA00004202"/>
    </source>
</evidence>
<dbReference type="EC" id="2.7.8.12" evidence="8"/>
<sequence length="1103" mass="131275">MKRLLSRFKNKKQTKKLKYQLLVMQKNNTLTISGVFNKEKYSAKELWLFSRETKSRYKISEISPSNKFEFSVSLDDLLTLLKEEQEERFDWFFKITRPFSELSLTAQENENVEITEVDGEMYAEYFIRCGRFQHTKMEGLTFHFQKEDSIINYITEKGNLSVTINNEIGSPIKNQIDKLKRSDGKLKIEGKIFTKNARINKGEIVARGRETGIVLSSSSISFNMKEEEVEKRFGLNRYTYSTVIDFANINNGQLLEEDIYDLFFKLDLNDSFEEKYVRIGRPTLRARIFLKDLYVKNTEEAIVINPYFTFKLFNLSFEVYKYPLETYKYLRKIMRWSWFIQLMNYKNNTWLVGERTYKAQDTGYAFFKHMRMKYPEKNVYYVIEKDSPERENVEKYGNVLDFKSKEHIWHTIIAKKVISSHHPDYLYPLRTNSFKNKVKADKVFLQHGVMGTKNMVANYGKFAHGFDTDLFMVSSDFEKEMIVNDFSYSPKNVFVTGLSRFDTLFMEDVKKKRQILIIPTWRDWIVSDELFFESEYYDRYEQLVNDPQLHRLATEHNFNILLCLHPNMQRFSSYFENSSVKVINQGEVDVQNLIKESALMITDYSSVGFDFSFLSKPVIYYQFDRSRFIGKRPSHLDLDNDLPGEICIEEGQILQLVEEYANDNFQMKPEYEQRANKFIKYKDQLSSERIYNVINESKVKKSLLAKPKITMIAKELFKRFRKSKYYFPTMKLFYKIGKKLIPIDKKLILFESGLGKQYGDSPRNIYEEILNQDLDYKKVWVYNKQHRFKDPKTKRVARLSPQYYYYLIKAGYWVNNQNFPTYIKKRPQTVYLQTWHGTPLKRMLYDIEEVHGRNDEYVERVGEAVKNWDYLISPSSYATKAFKSAFRYDKEVLEVGYPRNDIFFKEEKDELASIVKNKLNLVPEKKIILYAPTFRDDQTTKKNKFVFDINMDLHKMKEKLGEEYIVLLRMHVVVSNKIKLDDELRDFVYNVSSYPDIQELYLITDIMITDYSSVMFDFANTSKPILFYTYDLGNYRDNLRGFYMDFENEAPGPLVFNTDEIIESVLNIQMVNKDYLHKYTAFKQKYCSLEDGNASKRVVDKVF</sequence>
<dbReference type="AlphaFoldDB" id="A0A2X4ZRG9"/>
<dbReference type="RefSeq" id="WP_066144202.1">
    <property type="nucleotide sequence ID" value="NZ_CBCSGM010000004.1"/>
</dbReference>
<reference evidence="8 9" key="1">
    <citation type="submission" date="2018-06" db="EMBL/GenBank/DDBJ databases">
        <authorList>
            <consortium name="Pathogen Informatics"/>
            <person name="Doyle S."/>
        </authorList>
    </citation>
    <scope>NUCLEOTIDE SEQUENCE [LARGE SCALE GENOMIC DNA]</scope>
    <source>
        <strain evidence="8 9">NCTC4824</strain>
    </source>
</reference>
<evidence type="ECO:0000256" key="4">
    <source>
        <dbReference type="ARBA" id="ARBA00022679"/>
    </source>
</evidence>
<evidence type="ECO:0000313" key="9">
    <source>
        <dbReference type="Proteomes" id="UP000249134"/>
    </source>
</evidence>
<evidence type="ECO:0000256" key="3">
    <source>
        <dbReference type="ARBA" id="ARBA00022475"/>
    </source>
</evidence>